<evidence type="ECO:0000256" key="11">
    <source>
        <dbReference type="ARBA" id="ARBA00023136"/>
    </source>
</evidence>
<dbReference type="Proteomes" id="UP001165343">
    <property type="component" value="Unassembled WGS sequence"/>
</dbReference>
<dbReference type="Gene3D" id="2.60.40.420">
    <property type="entry name" value="Cupredoxins - blue copper proteins"/>
    <property type="match status" value="1"/>
</dbReference>
<dbReference type="InterPro" id="IPR008972">
    <property type="entry name" value="Cupredoxin"/>
</dbReference>
<keyword evidence="11 17" id="KW-0472">Membrane</keyword>
<keyword evidence="9 17" id="KW-1133">Transmembrane helix</keyword>
<dbReference type="SUPFAM" id="SSF81464">
    <property type="entry name" value="Cytochrome c oxidase subunit II-like, transmembrane region"/>
    <property type="match status" value="1"/>
</dbReference>
<sequence length="356" mass="37475">MKLFGWAIALAAILATPAAAQSANPTNQAAPAAATAAAPAGNAMATDPGGTGGPAQAATAPFQYEAPTTGIGEPVPGGWSTQEQVTEVGREAATFHNIWLLGLCAAITAVVLILLLYVMFRYRRGANPTPSRTSHNTMIEVVWTVVPVLILVAIAIPSIRLMRAQYAFPKADLTVKVIGNQWYWTYQYPDNGGMEIVSNILREPGDPTLKPGDRFRTDADGPPLLAVDDRMVIPAGKVVKFIVTSNDVIHSFAMPSFWLKIDANPGQLNETWAKVDRPGVYFGQCSELCGARHGYMPIVIEAVPPEKFAAWVASKGGTMPGATPAVAPAGAQPAVTPAAQPNPPTPSAADRATAND</sequence>
<feature type="domain" description="Cytochrome oxidase subunit II transmembrane region profile" evidence="20">
    <location>
        <begin position="73"/>
        <end position="169"/>
    </location>
</feature>
<dbReference type="InterPro" id="IPR002429">
    <property type="entry name" value="CcO_II-like_C"/>
</dbReference>
<evidence type="ECO:0000256" key="2">
    <source>
        <dbReference type="ARBA" id="ARBA00007866"/>
    </source>
</evidence>
<feature type="transmembrane region" description="Helical" evidence="17">
    <location>
        <begin position="98"/>
        <end position="120"/>
    </location>
</feature>
<keyword evidence="22" id="KW-1185">Reference proteome</keyword>
<keyword evidence="5 14" id="KW-0812">Transmembrane</keyword>
<dbReference type="Pfam" id="PF00116">
    <property type="entry name" value="COX2"/>
    <property type="match status" value="1"/>
</dbReference>
<keyword evidence="18" id="KW-0732">Signal</keyword>
<feature type="compositionally biased region" description="Low complexity" evidence="16">
    <location>
        <begin position="321"/>
        <end position="339"/>
    </location>
</feature>
<dbReference type="Pfam" id="PF02790">
    <property type="entry name" value="COX2_TM"/>
    <property type="match status" value="1"/>
</dbReference>
<feature type="region of interest" description="Disordered" evidence="16">
    <location>
        <begin position="321"/>
        <end position="356"/>
    </location>
</feature>
<dbReference type="InterPro" id="IPR014222">
    <property type="entry name" value="Cyt_c_oxidase_su2"/>
</dbReference>
<dbReference type="Gene3D" id="1.10.287.90">
    <property type="match status" value="1"/>
</dbReference>
<evidence type="ECO:0000256" key="6">
    <source>
        <dbReference type="ARBA" id="ARBA00022723"/>
    </source>
</evidence>
<evidence type="ECO:0000256" key="7">
    <source>
        <dbReference type="ARBA" id="ARBA00022967"/>
    </source>
</evidence>
<evidence type="ECO:0000256" key="8">
    <source>
        <dbReference type="ARBA" id="ARBA00022982"/>
    </source>
</evidence>
<comment type="cofactor">
    <cofactor evidence="15">
        <name>Cu cation</name>
        <dbReference type="ChEBI" id="CHEBI:23378"/>
    </cofactor>
    <text evidence="15">Binds a copper A center.</text>
</comment>
<proteinExistence type="inferred from homology"/>
<dbReference type="PROSITE" id="PS50999">
    <property type="entry name" value="COX2_TM"/>
    <property type="match status" value="1"/>
</dbReference>
<evidence type="ECO:0000256" key="9">
    <source>
        <dbReference type="ARBA" id="ARBA00022989"/>
    </source>
</evidence>
<evidence type="ECO:0000256" key="12">
    <source>
        <dbReference type="ARBA" id="ARBA00024688"/>
    </source>
</evidence>
<dbReference type="InterPro" id="IPR001505">
    <property type="entry name" value="Copper_CuA"/>
</dbReference>
<dbReference type="RefSeq" id="WP_249868042.1">
    <property type="nucleotide sequence ID" value="NZ_JAMGBC010000001.1"/>
</dbReference>
<dbReference type="InterPro" id="IPR011759">
    <property type="entry name" value="Cyt_c_oxidase_su2_TM_dom"/>
</dbReference>
<accession>A0ABT0RFS2</accession>
<evidence type="ECO:0000256" key="3">
    <source>
        <dbReference type="ARBA" id="ARBA00022448"/>
    </source>
</evidence>
<evidence type="ECO:0000259" key="20">
    <source>
        <dbReference type="PROSITE" id="PS50999"/>
    </source>
</evidence>
<feature type="domain" description="Cytochrome oxidase subunit II copper A binding" evidence="19">
    <location>
        <begin position="170"/>
        <end position="314"/>
    </location>
</feature>
<dbReference type="InterPro" id="IPR034210">
    <property type="entry name" value="CcO_II_C"/>
</dbReference>
<keyword evidence="10 15" id="KW-0186">Copper</keyword>
<dbReference type="EC" id="7.1.1.9" evidence="15"/>
<comment type="caution">
    <text evidence="21">The sequence shown here is derived from an EMBL/GenBank/DDBJ whole genome shotgun (WGS) entry which is preliminary data.</text>
</comment>
<feature type="signal peptide" evidence="18">
    <location>
        <begin position="1"/>
        <end position="20"/>
    </location>
</feature>
<evidence type="ECO:0000313" key="22">
    <source>
        <dbReference type="Proteomes" id="UP001165343"/>
    </source>
</evidence>
<keyword evidence="3 14" id="KW-0813">Transport</keyword>
<comment type="catalytic activity">
    <reaction evidence="13 15">
        <text>4 Fe(II)-[cytochrome c] + O2 + 8 H(+)(in) = 4 Fe(III)-[cytochrome c] + 2 H2O + 4 H(+)(out)</text>
        <dbReference type="Rhea" id="RHEA:11436"/>
        <dbReference type="Rhea" id="RHEA-COMP:10350"/>
        <dbReference type="Rhea" id="RHEA-COMP:14399"/>
        <dbReference type="ChEBI" id="CHEBI:15377"/>
        <dbReference type="ChEBI" id="CHEBI:15378"/>
        <dbReference type="ChEBI" id="CHEBI:15379"/>
        <dbReference type="ChEBI" id="CHEBI:29033"/>
        <dbReference type="ChEBI" id="CHEBI:29034"/>
        <dbReference type="EC" id="7.1.1.9"/>
    </reaction>
</comment>
<keyword evidence="7" id="KW-1278">Translocase</keyword>
<feature type="transmembrane region" description="Helical" evidence="17">
    <location>
        <begin position="141"/>
        <end position="159"/>
    </location>
</feature>
<dbReference type="EMBL" id="JAMGBC010000001">
    <property type="protein sequence ID" value="MCL6679124.1"/>
    <property type="molecule type" value="Genomic_DNA"/>
</dbReference>
<evidence type="ECO:0000256" key="5">
    <source>
        <dbReference type="ARBA" id="ARBA00022692"/>
    </source>
</evidence>
<evidence type="ECO:0000259" key="19">
    <source>
        <dbReference type="PROSITE" id="PS50857"/>
    </source>
</evidence>
<evidence type="ECO:0000256" key="18">
    <source>
        <dbReference type="SAM" id="SignalP"/>
    </source>
</evidence>
<protein>
    <recommendedName>
        <fullName evidence="15">Cytochrome c oxidase subunit 2</fullName>
        <ecNumber evidence="15">7.1.1.9</ecNumber>
    </recommendedName>
</protein>
<gene>
    <name evidence="21" type="primary">coxB</name>
    <name evidence="21" type="ORF">LZ519_07315</name>
</gene>
<evidence type="ECO:0000256" key="4">
    <source>
        <dbReference type="ARBA" id="ARBA00022660"/>
    </source>
</evidence>
<evidence type="ECO:0000256" key="14">
    <source>
        <dbReference type="RuleBase" id="RU000456"/>
    </source>
</evidence>
<keyword evidence="6 15" id="KW-0479">Metal-binding</keyword>
<name>A0ABT0RFS2_9SPHN</name>
<evidence type="ECO:0000256" key="16">
    <source>
        <dbReference type="SAM" id="MobiDB-lite"/>
    </source>
</evidence>
<evidence type="ECO:0000256" key="1">
    <source>
        <dbReference type="ARBA" id="ARBA00004141"/>
    </source>
</evidence>
<dbReference type="PROSITE" id="PS50857">
    <property type="entry name" value="COX2_CUA"/>
    <property type="match status" value="1"/>
</dbReference>
<evidence type="ECO:0000256" key="17">
    <source>
        <dbReference type="SAM" id="Phobius"/>
    </source>
</evidence>
<reference evidence="21" key="1">
    <citation type="submission" date="2022-05" db="EMBL/GenBank/DDBJ databases">
        <authorList>
            <person name="Jo J.-H."/>
            <person name="Im W.-T."/>
        </authorList>
    </citation>
    <scope>NUCLEOTIDE SEQUENCE</scope>
    <source>
        <strain evidence="21">RG327</strain>
    </source>
</reference>
<evidence type="ECO:0000256" key="10">
    <source>
        <dbReference type="ARBA" id="ARBA00023008"/>
    </source>
</evidence>
<dbReference type="PANTHER" id="PTHR22888">
    <property type="entry name" value="CYTOCHROME C OXIDASE, SUBUNIT II"/>
    <property type="match status" value="1"/>
</dbReference>
<feature type="chain" id="PRO_5046388156" description="Cytochrome c oxidase subunit 2" evidence="18">
    <location>
        <begin position="21"/>
        <end position="356"/>
    </location>
</feature>
<dbReference type="PANTHER" id="PTHR22888:SF9">
    <property type="entry name" value="CYTOCHROME C OXIDASE SUBUNIT 2"/>
    <property type="match status" value="1"/>
</dbReference>
<dbReference type="PRINTS" id="PR01166">
    <property type="entry name" value="CYCOXIDASEII"/>
</dbReference>
<organism evidence="21 22">
    <name type="scientific">Sphingomonas anseongensis</name>
    <dbReference type="NCBI Taxonomy" id="2908207"/>
    <lineage>
        <taxon>Bacteria</taxon>
        <taxon>Pseudomonadati</taxon>
        <taxon>Pseudomonadota</taxon>
        <taxon>Alphaproteobacteria</taxon>
        <taxon>Sphingomonadales</taxon>
        <taxon>Sphingomonadaceae</taxon>
        <taxon>Sphingomonas</taxon>
    </lineage>
</organism>
<comment type="function">
    <text evidence="12 15">Subunits I and II form the functional core of the enzyme complex. Electrons originating in cytochrome c are transferred via heme a and Cu(A) to the binuclear center formed by heme a3 and Cu(B).</text>
</comment>
<keyword evidence="4 14" id="KW-0679">Respiratory chain</keyword>
<dbReference type="CDD" id="cd13912">
    <property type="entry name" value="CcO_II_C"/>
    <property type="match status" value="1"/>
</dbReference>
<dbReference type="NCBIfam" id="TIGR02866">
    <property type="entry name" value="CoxB"/>
    <property type="match status" value="1"/>
</dbReference>
<dbReference type="InterPro" id="IPR036257">
    <property type="entry name" value="Cyt_c_oxidase_su2_TM_sf"/>
</dbReference>
<evidence type="ECO:0000313" key="21">
    <source>
        <dbReference type="EMBL" id="MCL6679124.1"/>
    </source>
</evidence>
<keyword evidence="8 14" id="KW-0249">Electron transport</keyword>
<comment type="subcellular location">
    <subcellularLocation>
        <location evidence="14">Cell membrane</location>
        <topology evidence="14">Multi-pass membrane protein</topology>
    </subcellularLocation>
    <subcellularLocation>
        <location evidence="1">Membrane</location>
        <topology evidence="1">Multi-pass membrane protein</topology>
    </subcellularLocation>
</comment>
<dbReference type="InterPro" id="IPR045187">
    <property type="entry name" value="CcO_II"/>
</dbReference>
<dbReference type="SUPFAM" id="SSF49503">
    <property type="entry name" value="Cupredoxins"/>
    <property type="match status" value="1"/>
</dbReference>
<dbReference type="PROSITE" id="PS00078">
    <property type="entry name" value="COX2"/>
    <property type="match status" value="1"/>
</dbReference>
<evidence type="ECO:0000256" key="13">
    <source>
        <dbReference type="ARBA" id="ARBA00047816"/>
    </source>
</evidence>
<evidence type="ECO:0000256" key="15">
    <source>
        <dbReference type="RuleBase" id="RU004024"/>
    </source>
</evidence>
<comment type="similarity">
    <text evidence="2 14">Belongs to the cytochrome c oxidase subunit 2 family.</text>
</comment>